<feature type="transmembrane region" description="Helical" evidence="7">
    <location>
        <begin position="438"/>
        <end position="457"/>
    </location>
</feature>
<feature type="transmembrane region" description="Helical" evidence="7">
    <location>
        <begin position="270"/>
        <end position="294"/>
    </location>
</feature>
<feature type="compositionally biased region" description="Polar residues" evidence="6">
    <location>
        <begin position="8"/>
        <end position="21"/>
    </location>
</feature>
<proteinExistence type="predicted"/>
<protein>
    <submittedName>
        <fullName evidence="8">Flippase</fullName>
    </submittedName>
</protein>
<keyword evidence="2" id="KW-1003">Cell membrane</keyword>
<feature type="transmembrane region" description="Helical" evidence="7">
    <location>
        <begin position="463"/>
        <end position="482"/>
    </location>
</feature>
<dbReference type="AlphaFoldDB" id="A0AA90NLY6"/>
<evidence type="ECO:0000256" key="7">
    <source>
        <dbReference type="SAM" id="Phobius"/>
    </source>
</evidence>
<keyword evidence="4 7" id="KW-1133">Transmembrane helix</keyword>
<feature type="transmembrane region" description="Helical" evidence="7">
    <location>
        <begin position="405"/>
        <end position="426"/>
    </location>
</feature>
<evidence type="ECO:0000313" key="8">
    <source>
        <dbReference type="EMBL" id="MDP0400124.1"/>
    </source>
</evidence>
<feature type="transmembrane region" description="Helical" evidence="7">
    <location>
        <begin position="134"/>
        <end position="154"/>
    </location>
</feature>
<dbReference type="EMBL" id="JAUTIX010000008">
    <property type="protein sequence ID" value="MDP0400124.1"/>
    <property type="molecule type" value="Genomic_DNA"/>
</dbReference>
<feature type="transmembrane region" description="Helical" evidence="7">
    <location>
        <begin position="64"/>
        <end position="87"/>
    </location>
</feature>
<dbReference type="CDD" id="cd13128">
    <property type="entry name" value="MATE_Wzx_like"/>
    <property type="match status" value="1"/>
</dbReference>
<dbReference type="Proteomes" id="UP001178281">
    <property type="component" value="Unassembled WGS sequence"/>
</dbReference>
<accession>A0AA90NLY6</accession>
<dbReference type="GO" id="GO:0005886">
    <property type="term" value="C:plasma membrane"/>
    <property type="evidence" value="ECO:0007669"/>
    <property type="project" value="UniProtKB-SubCell"/>
</dbReference>
<gene>
    <name evidence="8" type="ORF">Q7X28_19585</name>
</gene>
<dbReference type="InterPro" id="IPR050833">
    <property type="entry name" value="Poly_Biosynth_Transport"/>
</dbReference>
<feature type="transmembrane region" description="Helical" evidence="7">
    <location>
        <begin position="379"/>
        <end position="399"/>
    </location>
</feature>
<organism evidence="8 9">
    <name type="scientific">Tsukamurella strandjordii</name>
    <dbReference type="NCBI Taxonomy" id="147577"/>
    <lineage>
        <taxon>Bacteria</taxon>
        <taxon>Bacillati</taxon>
        <taxon>Actinomycetota</taxon>
        <taxon>Actinomycetes</taxon>
        <taxon>Mycobacteriales</taxon>
        <taxon>Tsukamurellaceae</taxon>
        <taxon>Tsukamurella</taxon>
    </lineage>
</organism>
<feature type="transmembrane region" description="Helical" evidence="7">
    <location>
        <begin position="192"/>
        <end position="212"/>
    </location>
</feature>
<dbReference type="PANTHER" id="PTHR30250">
    <property type="entry name" value="PST FAMILY PREDICTED COLANIC ACID TRANSPORTER"/>
    <property type="match status" value="1"/>
</dbReference>
<evidence type="ECO:0000256" key="1">
    <source>
        <dbReference type="ARBA" id="ARBA00004651"/>
    </source>
</evidence>
<feature type="transmembrane region" description="Helical" evidence="7">
    <location>
        <begin position="344"/>
        <end position="367"/>
    </location>
</feature>
<dbReference type="InterPro" id="IPR002797">
    <property type="entry name" value="Polysacc_synth"/>
</dbReference>
<evidence type="ECO:0000256" key="3">
    <source>
        <dbReference type="ARBA" id="ARBA00022692"/>
    </source>
</evidence>
<evidence type="ECO:0000313" key="9">
    <source>
        <dbReference type="Proteomes" id="UP001178281"/>
    </source>
</evidence>
<dbReference type="PANTHER" id="PTHR30250:SF11">
    <property type="entry name" value="O-ANTIGEN TRANSPORTER-RELATED"/>
    <property type="match status" value="1"/>
</dbReference>
<feature type="transmembrane region" description="Helical" evidence="7">
    <location>
        <begin position="108"/>
        <end position="128"/>
    </location>
</feature>
<feature type="region of interest" description="Disordered" evidence="6">
    <location>
        <begin position="493"/>
        <end position="515"/>
    </location>
</feature>
<dbReference type="RefSeq" id="WP_305112575.1">
    <property type="nucleotide sequence ID" value="NZ_JAUTIX010000008.1"/>
</dbReference>
<evidence type="ECO:0000256" key="4">
    <source>
        <dbReference type="ARBA" id="ARBA00022989"/>
    </source>
</evidence>
<feature type="transmembrane region" description="Helical" evidence="7">
    <location>
        <begin position="315"/>
        <end position="338"/>
    </location>
</feature>
<evidence type="ECO:0000256" key="5">
    <source>
        <dbReference type="ARBA" id="ARBA00023136"/>
    </source>
</evidence>
<evidence type="ECO:0000256" key="2">
    <source>
        <dbReference type="ARBA" id="ARBA00022475"/>
    </source>
</evidence>
<comment type="caution">
    <text evidence="8">The sequence shown here is derived from an EMBL/GenBank/DDBJ whole genome shotgun (WGS) entry which is preliminary data.</text>
</comment>
<feature type="transmembrane region" description="Helical" evidence="7">
    <location>
        <begin position="31"/>
        <end position="52"/>
    </location>
</feature>
<evidence type="ECO:0000256" key="6">
    <source>
        <dbReference type="SAM" id="MobiDB-lite"/>
    </source>
</evidence>
<dbReference type="Pfam" id="PF01943">
    <property type="entry name" value="Polysacc_synt"/>
    <property type="match status" value="1"/>
</dbReference>
<sequence length="515" mass="54589">MPDYSIATEGNGTQPPTAQGRASSGRIARAFGLQMVARVVGLMASIFTMALTSRHLGLTSYGHLQTAIAFVGLWTSFTELGIGSVIVRRVTSGVDDLAHLVRVSIGLSLAYCVPLGALTLFMGWGIYADQGTEVIAMIAIVSTSLVLTTLSSCFQPIFMTNVRFGAVAASDVLGRVFSLAGTVWLISIDAPLVWFAAVQVIPPLIALVIQAVAARRLVDVTPIFSASESWHLVRESLPQTGVLIIAALYWRSDAFLLSILSTPQQLGGYSLAYGIAFNATVISTVYLASALSTMTNLWATDRDEFARFTVRSMQAMLFLGAPMVVIGVILSSGLIHLISDDEFVQIGGIALGLLFIAVAIRFVNAVLSQALFAAHDQVFLLRLNVVNLIGNIVLNLILIPPFGAAGASVALIASETVGLLVATWRLTRRSPYRTPWRFCLHLTVPLAATAAVCVLLRDQPVLLTALLAGVVYLVVNAVLGPVRPAAVRQMVARAEGEDSDEPGAPGSTASEGSTP</sequence>
<reference evidence="8" key="1">
    <citation type="submission" date="2023-08" db="EMBL/GenBank/DDBJ databases">
        <title>The draft genome of Tsukamurella strandjordii strain 050030.</title>
        <authorList>
            <person name="Zhao F."/>
            <person name="Feng Y."/>
            <person name="Zong Z."/>
        </authorList>
    </citation>
    <scope>NUCLEOTIDE SEQUENCE</scope>
    <source>
        <strain evidence="8">050030</strain>
    </source>
</reference>
<keyword evidence="3 7" id="KW-0812">Transmembrane</keyword>
<feature type="region of interest" description="Disordered" evidence="6">
    <location>
        <begin position="1"/>
        <end position="21"/>
    </location>
</feature>
<keyword evidence="9" id="KW-1185">Reference proteome</keyword>
<name>A0AA90NLY6_9ACTN</name>
<keyword evidence="5 7" id="KW-0472">Membrane</keyword>
<comment type="subcellular location">
    <subcellularLocation>
        <location evidence="1">Cell membrane</location>
        <topology evidence="1">Multi-pass membrane protein</topology>
    </subcellularLocation>
</comment>